<reference evidence="1" key="1">
    <citation type="submission" date="2020-10" db="EMBL/GenBank/DDBJ databases">
        <title>Taxonomic study of unclassified bacteria belonging to the class Ktedonobacteria.</title>
        <authorList>
            <person name="Yabe S."/>
            <person name="Wang C.M."/>
            <person name="Zheng Y."/>
            <person name="Sakai Y."/>
            <person name="Cavaletti L."/>
            <person name="Monciardini P."/>
            <person name="Donadio S."/>
        </authorList>
    </citation>
    <scope>NUCLEOTIDE SEQUENCE</scope>
    <source>
        <strain evidence="1">SOSP1-1</strain>
    </source>
</reference>
<accession>A0A8J3MNE9</accession>
<organism evidence="1 2">
    <name type="scientific">Ktedonospora formicarum</name>
    <dbReference type="NCBI Taxonomy" id="2778364"/>
    <lineage>
        <taxon>Bacteria</taxon>
        <taxon>Bacillati</taxon>
        <taxon>Chloroflexota</taxon>
        <taxon>Ktedonobacteria</taxon>
        <taxon>Ktedonobacterales</taxon>
        <taxon>Ktedonobacteraceae</taxon>
        <taxon>Ktedonospora</taxon>
    </lineage>
</organism>
<proteinExistence type="predicted"/>
<dbReference type="AlphaFoldDB" id="A0A8J3MNE9"/>
<keyword evidence="2" id="KW-1185">Reference proteome</keyword>
<comment type="caution">
    <text evidence="1">The sequence shown here is derived from an EMBL/GenBank/DDBJ whole genome shotgun (WGS) entry which is preliminary data.</text>
</comment>
<evidence type="ECO:0000313" key="1">
    <source>
        <dbReference type="EMBL" id="GHO41845.1"/>
    </source>
</evidence>
<dbReference type="Proteomes" id="UP000612362">
    <property type="component" value="Unassembled WGS sequence"/>
</dbReference>
<gene>
    <name evidence="1" type="ORF">KSX_00080</name>
</gene>
<protein>
    <submittedName>
        <fullName evidence="1">Uncharacterized protein</fullName>
    </submittedName>
</protein>
<evidence type="ECO:0000313" key="2">
    <source>
        <dbReference type="Proteomes" id="UP000612362"/>
    </source>
</evidence>
<dbReference type="EMBL" id="BNJF01000001">
    <property type="protein sequence ID" value="GHO41845.1"/>
    <property type="molecule type" value="Genomic_DNA"/>
</dbReference>
<name>A0A8J3MNE9_9CHLR</name>
<sequence length="52" mass="5656">MREVVLFWDGQGVDGTTLMEIKPEAIFDPEAIKELLKGMDADEDTVAGLFGG</sequence>